<reference evidence="10" key="1">
    <citation type="submission" date="2013-04" db="EMBL/GenBank/DDBJ databases">
        <authorList>
            <person name="Qu J."/>
            <person name="Murali S.C."/>
            <person name="Bandaranaike D."/>
            <person name="Bellair M."/>
            <person name="Blankenburg K."/>
            <person name="Chao H."/>
            <person name="Dinh H."/>
            <person name="Doddapaneni H."/>
            <person name="Downs B."/>
            <person name="Dugan-Rocha S."/>
            <person name="Elkadiri S."/>
            <person name="Gnanaolivu R.D."/>
            <person name="Hernandez B."/>
            <person name="Javaid M."/>
            <person name="Jayaseelan J.C."/>
            <person name="Lee S."/>
            <person name="Li M."/>
            <person name="Ming W."/>
            <person name="Munidasa M."/>
            <person name="Muniz J."/>
            <person name="Nguyen L."/>
            <person name="Ongeri F."/>
            <person name="Osuji N."/>
            <person name="Pu L.-L."/>
            <person name="Puazo M."/>
            <person name="Qu C."/>
            <person name="Quiroz J."/>
            <person name="Raj R."/>
            <person name="Weissenberger G."/>
            <person name="Xin Y."/>
            <person name="Zou X."/>
            <person name="Han Y."/>
            <person name="Richards S."/>
            <person name="Worley K."/>
            <person name="Muzny D."/>
            <person name="Gibbs R."/>
        </authorList>
    </citation>
    <scope>NUCLEOTIDE SEQUENCE</scope>
    <source>
        <strain evidence="10">Sampled in the wild</strain>
    </source>
</reference>
<sequence>MARRSAFTENGFALVEMWECTFKNNLKADPGMKAFLENHSFTIKKPLDPRDAFYGGRTNAARLYHRVEEDGEKIKYIDVCSLYPFVNKWRKYPVGHPTVYVGDKCPPIENGEGIIKCTVLPPQKLFHPVLPYKCRGKPNFPLCRTYVEESFQASCPHSLNERAIIGTWISDEVKRALDIGYKVIKMHEVWNYTCTTYNKDRNEGGLFAGYINKFLKLKLEASGWPSGTESDEQKTKFPQDVYEREGLILEREKMLFNPGLRCISKLALNSVG</sequence>
<dbReference type="InterPro" id="IPR043502">
    <property type="entry name" value="DNA/RNA_pol_sf"/>
</dbReference>
<comment type="catalytic activity">
    <reaction evidence="8">
        <text>DNA(n) + a 2'-deoxyribonucleoside 5'-triphosphate = DNA(n+1) + diphosphate</text>
        <dbReference type="Rhea" id="RHEA:22508"/>
        <dbReference type="Rhea" id="RHEA-COMP:17339"/>
        <dbReference type="Rhea" id="RHEA-COMP:17340"/>
        <dbReference type="ChEBI" id="CHEBI:33019"/>
        <dbReference type="ChEBI" id="CHEBI:61560"/>
        <dbReference type="ChEBI" id="CHEBI:173112"/>
        <dbReference type="EC" id="2.7.7.7"/>
    </reaction>
</comment>
<proteinExistence type="inferred from homology"/>
<organism evidence="10 11">
    <name type="scientific">Ladona fulva</name>
    <name type="common">Scarce chaser dragonfly</name>
    <name type="synonym">Libellula fulva</name>
    <dbReference type="NCBI Taxonomy" id="123851"/>
    <lineage>
        <taxon>Eukaryota</taxon>
        <taxon>Metazoa</taxon>
        <taxon>Ecdysozoa</taxon>
        <taxon>Arthropoda</taxon>
        <taxon>Hexapoda</taxon>
        <taxon>Insecta</taxon>
        <taxon>Pterygota</taxon>
        <taxon>Palaeoptera</taxon>
        <taxon>Odonata</taxon>
        <taxon>Epiprocta</taxon>
        <taxon>Anisoptera</taxon>
        <taxon>Libelluloidea</taxon>
        <taxon>Libellulidae</taxon>
        <taxon>Ladona</taxon>
    </lineage>
</organism>
<feature type="domain" description="DNA-directed DNA polymerase family B mitochondria/virus" evidence="9">
    <location>
        <begin position="50"/>
        <end position="222"/>
    </location>
</feature>
<evidence type="ECO:0000256" key="5">
    <source>
        <dbReference type="ARBA" id="ARBA00022705"/>
    </source>
</evidence>
<dbReference type="EMBL" id="KZ308247">
    <property type="protein sequence ID" value="KAG8225677.1"/>
    <property type="molecule type" value="Genomic_DNA"/>
</dbReference>
<dbReference type="SUPFAM" id="SSF56672">
    <property type="entry name" value="DNA/RNA polymerases"/>
    <property type="match status" value="1"/>
</dbReference>
<evidence type="ECO:0000256" key="8">
    <source>
        <dbReference type="ARBA" id="ARBA00049244"/>
    </source>
</evidence>
<evidence type="ECO:0000256" key="1">
    <source>
        <dbReference type="ARBA" id="ARBA00005755"/>
    </source>
</evidence>
<dbReference type="EC" id="2.7.7.7" evidence="2"/>
<dbReference type="OrthoDB" id="5871067at2759"/>
<keyword evidence="4" id="KW-0548">Nucleotidyltransferase</keyword>
<dbReference type="Gene3D" id="3.90.1600.10">
    <property type="entry name" value="Palm domain of DNA polymerase"/>
    <property type="match status" value="1"/>
</dbReference>
<evidence type="ECO:0000259" key="9">
    <source>
        <dbReference type="Pfam" id="PF03175"/>
    </source>
</evidence>
<dbReference type="AlphaFoldDB" id="A0A8K0JZT8"/>
<accession>A0A8K0JZT8</accession>
<comment type="caution">
    <text evidence="10">The sequence shown here is derived from an EMBL/GenBank/DDBJ whole genome shotgun (WGS) entry which is preliminary data.</text>
</comment>
<dbReference type="GO" id="GO:0006260">
    <property type="term" value="P:DNA replication"/>
    <property type="evidence" value="ECO:0007669"/>
    <property type="project" value="UniProtKB-KW"/>
</dbReference>
<reference evidence="10" key="2">
    <citation type="submission" date="2017-10" db="EMBL/GenBank/DDBJ databases">
        <title>Ladona fulva Genome sequencing and assembly.</title>
        <authorList>
            <person name="Murali S."/>
            <person name="Richards S."/>
            <person name="Bandaranaike D."/>
            <person name="Bellair M."/>
            <person name="Blankenburg K."/>
            <person name="Chao H."/>
            <person name="Dinh H."/>
            <person name="Doddapaneni H."/>
            <person name="Dugan-Rocha S."/>
            <person name="Elkadiri S."/>
            <person name="Gnanaolivu R."/>
            <person name="Hernandez B."/>
            <person name="Skinner E."/>
            <person name="Javaid M."/>
            <person name="Lee S."/>
            <person name="Li M."/>
            <person name="Ming W."/>
            <person name="Munidasa M."/>
            <person name="Muniz J."/>
            <person name="Nguyen L."/>
            <person name="Hughes D."/>
            <person name="Osuji N."/>
            <person name="Pu L.-L."/>
            <person name="Puazo M."/>
            <person name="Qu C."/>
            <person name="Quiroz J."/>
            <person name="Raj R."/>
            <person name="Weissenberger G."/>
            <person name="Xin Y."/>
            <person name="Zou X."/>
            <person name="Han Y."/>
            <person name="Worley K."/>
            <person name="Muzny D."/>
            <person name="Gibbs R."/>
        </authorList>
    </citation>
    <scope>NUCLEOTIDE SEQUENCE</scope>
    <source>
        <strain evidence="10">Sampled in the wild</strain>
    </source>
</reference>
<keyword evidence="7" id="KW-0238">DNA-binding</keyword>
<protein>
    <recommendedName>
        <fullName evidence="2">DNA-directed DNA polymerase</fullName>
        <ecNumber evidence="2">2.7.7.7</ecNumber>
    </recommendedName>
</protein>
<dbReference type="PANTHER" id="PTHR33568:SF3">
    <property type="entry name" value="DNA-DIRECTED DNA POLYMERASE"/>
    <property type="match status" value="1"/>
</dbReference>
<evidence type="ECO:0000256" key="2">
    <source>
        <dbReference type="ARBA" id="ARBA00012417"/>
    </source>
</evidence>
<dbReference type="GO" id="GO:0003677">
    <property type="term" value="F:DNA binding"/>
    <property type="evidence" value="ECO:0007669"/>
    <property type="project" value="UniProtKB-KW"/>
</dbReference>
<dbReference type="InterPro" id="IPR023211">
    <property type="entry name" value="DNA_pol_palm_dom_sf"/>
</dbReference>
<keyword evidence="6" id="KW-0239">DNA-directed DNA polymerase</keyword>
<dbReference type="InterPro" id="IPR004868">
    <property type="entry name" value="DNA-dir_DNA_pol_B_mt/vir"/>
</dbReference>
<dbReference type="PANTHER" id="PTHR33568">
    <property type="entry name" value="DNA POLYMERASE"/>
    <property type="match status" value="1"/>
</dbReference>
<dbReference type="GO" id="GO:0000166">
    <property type="term" value="F:nucleotide binding"/>
    <property type="evidence" value="ECO:0007669"/>
    <property type="project" value="InterPro"/>
</dbReference>
<evidence type="ECO:0000256" key="7">
    <source>
        <dbReference type="ARBA" id="ARBA00023125"/>
    </source>
</evidence>
<evidence type="ECO:0000313" key="11">
    <source>
        <dbReference type="Proteomes" id="UP000792457"/>
    </source>
</evidence>
<keyword evidence="11" id="KW-1185">Reference proteome</keyword>
<dbReference type="Pfam" id="PF03175">
    <property type="entry name" value="DNA_pol_B_2"/>
    <property type="match status" value="1"/>
</dbReference>
<evidence type="ECO:0000256" key="3">
    <source>
        <dbReference type="ARBA" id="ARBA00022679"/>
    </source>
</evidence>
<evidence type="ECO:0000256" key="4">
    <source>
        <dbReference type="ARBA" id="ARBA00022695"/>
    </source>
</evidence>
<keyword evidence="3" id="KW-0808">Transferase</keyword>
<keyword evidence="5" id="KW-0235">DNA replication</keyword>
<dbReference type="Proteomes" id="UP000792457">
    <property type="component" value="Unassembled WGS sequence"/>
</dbReference>
<evidence type="ECO:0000313" key="10">
    <source>
        <dbReference type="EMBL" id="KAG8225677.1"/>
    </source>
</evidence>
<evidence type="ECO:0000256" key="6">
    <source>
        <dbReference type="ARBA" id="ARBA00022932"/>
    </source>
</evidence>
<dbReference type="GO" id="GO:0003887">
    <property type="term" value="F:DNA-directed DNA polymerase activity"/>
    <property type="evidence" value="ECO:0007669"/>
    <property type="project" value="UniProtKB-KW"/>
</dbReference>
<comment type="similarity">
    <text evidence="1">Belongs to the DNA polymerase type-B family.</text>
</comment>
<name>A0A8K0JZT8_LADFU</name>
<gene>
    <name evidence="10" type="ORF">J437_LFUL018482</name>
</gene>